<evidence type="ECO:0000313" key="3">
    <source>
        <dbReference type="Proteomes" id="UP000184368"/>
    </source>
</evidence>
<name>A0A1M4XUQ9_9BACT</name>
<keyword evidence="1" id="KW-0812">Transmembrane</keyword>
<sequence length="116" mass="13066">MMYEHKTDPILPAPLYYKRVAWNFAVAMGILMNCIIIGVLGYHYLAGSSWIDAFHNSSMLLSGMGPVITIESYSGKIFSSLYALFSGIVFVTTMGFILAPSIHRFFHKLHLEEDNK</sequence>
<evidence type="ECO:0008006" key="4">
    <source>
        <dbReference type="Google" id="ProtNLM"/>
    </source>
</evidence>
<protein>
    <recommendedName>
        <fullName evidence="4">Ion channel</fullName>
    </recommendedName>
</protein>
<evidence type="ECO:0000256" key="1">
    <source>
        <dbReference type="SAM" id="Phobius"/>
    </source>
</evidence>
<accession>A0A1M4XUQ9</accession>
<dbReference type="RefSeq" id="WP_216820666.1">
    <property type="nucleotide sequence ID" value="NZ_FQUO01000004.1"/>
</dbReference>
<dbReference type="SUPFAM" id="SSF81324">
    <property type="entry name" value="Voltage-gated potassium channels"/>
    <property type="match status" value="1"/>
</dbReference>
<dbReference type="Gene3D" id="1.10.287.70">
    <property type="match status" value="1"/>
</dbReference>
<feature type="transmembrane region" description="Helical" evidence="1">
    <location>
        <begin position="81"/>
        <end position="99"/>
    </location>
</feature>
<reference evidence="2 3" key="1">
    <citation type="submission" date="2016-11" db="EMBL/GenBank/DDBJ databases">
        <authorList>
            <person name="Jaros S."/>
            <person name="Januszkiewicz K."/>
            <person name="Wedrychowicz H."/>
        </authorList>
    </citation>
    <scope>NUCLEOTIDE SEQUENCE [LARGE SCALE GENOMIC DNA]</scope>
    <source>
        <strain evidence="2 3">DSM 26897</strain>
    </source>
</reference>
<evidence type="ECO:0000313" key="2">
    <source>
        <dbReference type="EMBL" id="SHE97249.1"/>
    </source>
</evidence>
<dbReference type="AlphaFoldDB" id="A0A1M4XUQ9"/>
<gene>
    <name evidence="2" type="ORF">SAMN05444008_10449</name>
</gene>
<feature type="transmembrane region" description="Helical" evidence="1">
    <location>
        <begin position="20"/>
        <end position="45"/>
    </location>
</feature>
<organism evidence="2 3">
    <name type="scientific">Cnuella takakiae</name>
    <dbReference type="NCBI Taxonomy" id="1302690"/>
    <lineage>
        <taxon>Bacteria</taxon>
        <taxon>Pseudomonadati</taxon>
        <taxon>Bacteroidota</taxon>
        <taxon>Chitinophagia</taxon>
        <taxon>Chitinophagales</taxon>
        <taxon>Chitinophagaceae</taxon>
        <taxon>Cnuella</taxon>
    </lineage>
</organism>
<proteinExistence type="predicted"/>
<dbReference type="Proteomes" id="UP000184368">
    <property type="component" value="Unassembled WGS sequence"/>
</dbReference>
<keyword evidence="1" id="KW-1133">Transmembrane helix</keyword>
<dbReference type="STRING" id="1302690.BUE76_14425"/>
<keyword evidence="3" id="KW-1185">Reference proteome</keyword>
<keyword evidence="1" id="KW-0472">Membrane</keyword>
<dbReference type="EMBL" id="FQUO01000004">
    <property type="protein sequence ID" value="SHE97249.1"/>
    <property type="molecule type" value="Genomic_DNA"/>
</dbReference>